<dbReference type="PROSITE" id="PS50125">
    <property type="entry name" value="GUANYLATE_CYCLASE_2"/>
    <property type="match status" value="1"/>
</dbReference>
<dbReference type="AlphaFoldDB" id="A0A9E8NAK3"/>
<organism evidence="2 3">
    <name type="scientific">Dyadobacter pollutisoli</name>
    <dbReference type="NCBI Taxonomy" id="2910158"/>
    <lineage>
        <taxon>Bacteria</taxon>
        <taxon>Pseudomonadati</taxon>
        <taxon>Bacteroidota</taxon>
        <taxon>Cytophagia</taxon>
        <taxon>Cytophagales</taxon>
        <taxon>Spirosomataceae</taxon>
        <taxon>Dyadobacter</taxon>
    </lineage>
</organism>
<gene>
    <name evidence="2" type="ORF">ON006_27745</name>
</gene>
<dbReference type="InterPro" id="IPR029787">
    <property type="entry name" value="Nucleotide_cyclase"/>
</dbReference>
<protein>
    <recommendedName>
        <fullName evidence="1">Guanylate cyclase domain-containing protein</fullName>
    </recommendedName>
</protein>
<accession>A0A9E8NAK3</accession>
<name>A0A9E8NAK3_9BACT</name>
<proteinExistence type="predicted"/>
<dbReference type="GO" id="GO:0004016">
    <property type="term" value="F:adenylate cyclase activity"/>
    <property type="evidence" value="ECO:0007669"/>
    <property type="project" value="UniProtKB-ARBA"/>
</dbReference>
<dbReference type="SUPFAM" id="SSF55073">
    <property type="entry name" value="Nucleotide cyclase"/>
    <property type="match status" value="1"/>
</dbReference>
<sequence>MPKFLIPNEDRVIIATPTGRRGAIKKDAFNRFNESILGLGTIGMKSIPLNALSVIFDLEGFTNFCKQIDPQLAVPEYLSQFLNWIFEQVKTELVEEERNEGFLTWSELPILSKYLGDGLLFLWNTEMMNETQIANVIVSMLEICQNYVKEFLPKMSKIVVSPPAKLRCGIARGIVYSVGDGNDFVGPCINMSARLQKLHSLTFCFSRRGLDPKALSASYAKDFVVKKVDIRGIGGDELVCILKNEYDKLTPEEKKGFLKI</sequence>
<evidence type="ECO:0000313" key="3">
    <source>
        <dbReference type="Proteomes" id="UP001164653"/>
    </source>
</evidence>
<dbReference type="Proteomes" id="UP001164653">
    <property type="component" value="Chromosome"/>
</dbReference>
<evidence type="ECO:0000259" key="1">
    <source>
        <dbReference type="PROSITE" id="PS50125"/>
    </source>
</evidence>
<keyword evidence="3" id="KW-1185">Reference proteome</keyword>
<reference evidence="2" key="1">
    <citation type="submission" date="2022-11" db="EMBL/GenBank/DDBJ databases">
        <title>Dyadobacter pollutisoli sp. nov., isolated from plastic dumped soil.</title>
        <authorList>
            <person name="Kim J.M."/>
            <person name="Kim K.R."/>
            <person name="Lee J.K."/>
            <person name="Hao L."/>
            <person name="Jeon C.O."/>
        </authorList>
    </citation>
    <scope>NUCLEOTIDE SEQUENCE</scope>
    <source>
        <strain evidence="2">U1</strain>
    </source>
</reference>
<evidence type="ECO:0000313" key="2">
    <source>
        <dbReference type="EMBL" id="WAC11511.1"/>
    </source>
</evidence>
<dbReference type="RefSeq" id="WP_244821442.1">
    <property type="nucleotide sequence ID" value="NZ_CP112998.1"/>
</dbReference>
<dbReference type="KEGG" id="dpf:ON006_27745"/>
<dbReference type="GO" id="GO:0035556">
    <property type="term" value="P:intracellular signal transduction"/>
    <property type="evidence" value="ECO:0007669"/>
    <property type="project" value="InterPro"/>
</dbReference>
<dbReference type="Gene3D" id="3.30.70.1230">
    <property type="entry name" value="Nucleotide cyclase"/>
    <property type="match status" value="1"/>
</dbReference>
<dbReference type="EMBL" id="CP112998">
    <property type="protein sequence ID" value="WAC11511.1"/>
    <property type="molecule type" value="Genomic_DNA"/>
</dbReference>
<dbReference type="InterPro" id="IPR001054">
    <property type="entry name" value="A/G_cyclase"/>
</dbReference>
<feature type="domain" description="Guanylate cyclase" evidence="1">
    <location>
        <begin position="52"/>
        <end position="196"/>
    </location>
</feature>
<dbReference type="GO" id="GO:0009190">
    <property type="term" value="P:cyclic nucleotide biosynthetic process"/>
    <property type="evidence" value="ECO:0007669"/>
    <property type="project" value="InterPro"/>
</dbReference>